<dbReference type="InterPro" id="IPR057893">
    <property type="entry name" value="LRV_2"/>
</dbReference>
<feature type="domain" description="Leucine rich repeat variant" evidence="1">
    <location>
        <begin position="11"/>
        <end position="67"/>
    </location>
</feature>
<protein>
    <recommendedName>
        <fullName evidence="1">Leucine rich repeat variant domain-containing protein</fullName>
    </recommendedName>
</protein>
<proteinExistence type="predicted"/>
<dbReference type="EMBL" id="CP076023">
    <property type="protein sequence ID" value="QWC15794.1"/>
    <property type="molecule type" value="Genomic_DNA"/>
</dbReference>
<keyword evidence="3" id="KW-1185">Reference proteome</keyword>
<accession>A0ABX8GHW7</accession>
<reference evidence="2 3" key="1">
    <citation type="submission" date="2021-05" db="EMBL/GenBank/DDBJ databases">
        <title>Novel species in genus Cellulomonas.</title>
        <authorList>
            <person name="Zhang G."/>
        </authorList>
    </citation>
    <scope>NUCLEOTIDE SEQUENCE [LARGE SCALE GENOMIC DNA]</scope>
    <source>
        <strain evidence="3">zg-ZUI157</strain>
    </source>
</reference>
<dbReference type="Pfam" id="PF25591">
    <property type="entry name" value="LRV_2"/>
    <property type="match status" value="1"/>
</dbReference>
<dbReference type="RefSeq" id="WP_208196351.1">
    <property type="nucleotide sequence ID" value="NZ_CP076023.1"/>
</dbReference>
<sequence>MRTSENLHDQDRASRENAPLEVWLEIIGKYPDLRRWVAHNKTVPAVVLEMLADDSDPTVRATVARRRSAPSRVLERLARDEDATVRARVASNKRAPLGVVRRLAEDQSWVVRDAAKNALEARRSASDQL</sequence>
<evidence type="ECO:0000259" key="1">
    <source>
        <dbReference type="Pfam" id="PF25591"/>
    </source>
</evidence>
<dbReference type="SUPFAM" id="SSF48371">
    <property type="entry name" value="ARM repeat"/>
    <property type="match status" value="1"/>
</dbReference>
<dbReference type="Gene3D" id="1.25.10.10">
    <property type="entry name" value="Leucine-rich Repeat Variant"/>
    <property type="match status" value="1"/>
</dbReference>
<dbReference type="InterPro" id="IPR011989">
    <property type="entry name" value="ARM-like"/>
</dbReference>
<organism evidence="2 3">
    <name type="scientific">Cellulomonas dongxiuzhuiae</name>
    <dbReference type="NCBI Taxonomy" id="2819979"/>
    <lineage>
        <taxon>Bacteria</taxon>
        <taxon>Bacillati</taxon>
        <taxon>Actinomycetota</taxon>
        <taxon>Actinomycetes</taxon>
        <taxon>Micrococcales</taxon>
        <taxon>Cellulomonadaceae</taxon>
        <taxon>Cellulomonas</taxon>
    </lineage>
</organism>
<gene>
    <name evidence="2" type="ORF">KKR89_16245</name>
</gene>
<name>A0ABX8GHW7_9CELL</name>
<dbReference type="InterPro" id="IPR016024">
    <property type="entry name" value="ARM-type_fold"/>
</dbReference>
<dbReference type="Proteomes" id="UP000679335">
    <property type="component" value="Chromosome"/>
</dbReference>
<evidence type="ECO:0000313" key="2">
    <source>
        <dbReference type="EMBL" id="QWC15794.1"/>
    </source>
</evidence>
<evidence type="ECO:0000313" key="3">
    <source>
        <dbReference type="Proteomes" id="UP000679335"/>
    </source>
</evidence>